<keyword evidence="1" id="KW-0472">Membrane</keyword>
<protein>
    <recommendedName>
        <fullName evidence="3">Cation/H+ exchanger domain-containing protein</fullName>
    </recommendedName>
</protein>
<feature type="transmembrane region" description="Helical" evidence="1">
    <location>
        <begin position="53"/>
        <end position="71"/>
    </location>
</feature>
<feature type="transmembrane region" description="Helical" evidence="1">
    <location>
        <begin position="29"/>
        <end position="47"/>
    </location>
</feature>
<gene>
    <name evidence="2" type="ORF">SDC9_128308</name>
</gene>
<evidence type="ECO:0000256" key="1">
    <source>
        <dbReference type="SAM" id="Phobius"/>
    </source>
</evidence>
<accession>A0A645CVU8</accession>
<evidence type="ECO:0008006" key="3">
    <source>
        <dbReference type="Google" id="ProtNLM"/>
    </source>
</evidence>
<organism evidence="2">
    <name type="scientific">bioreactor metagenome</name>
    <dbReference type="NCBI Taxonomy" id="1076179"/>
    <lineage>
        <taxon>unclassified sequences</taxon>
        <taxon>metagenomes</taxon>
        <taxon>ecological metagenomes</taxon>
    </lineage>
</organism>
<dbReference type="AlphaFoldDB" id="A0A645CVU8"/>
<feature type="transmembrane region" description="Helical" evidence="1">
    <location>
        <begin position="6"/>
        <end position="22"/>
    </location>
</feature>
<reference evidence="2" key="1">
    <citation type="submission" date="2019-08" db="EMBL/GenBank/DDBJ databases">
        <authorList>
            <person name="Kucharzyk K."/>
            <person name="Murdoch R.W."/>
            <person name="Higgins S."/>
            <person name="Loffler F."/>
        </authorList>
    </citation>
    <scope>NUCLEOTIDE SEQUENCE</scope>
</reference>
<keyword evidence="1" id="KW-0812">Transmembrane</keyword>
<comment type="caution">
    <text evidence="2">The sequence shown here is derived from an EMBL/GenBank/DDBJ whole genome shotgun (WGS) entry which is preliminary data.</text>
</comment>
<dbReference type="InterPro" id="IPR038770">
    <property type="entry name" value="Na+/solute_symporter_sf"/>
</dbReference>
<dbReference type="PANTHER" id="PTHR43021:SF2">
    <property type="entry name" value="CATION_H+ EXCHANGER DOMAIN-CONTAINING PROTEIN"/>
    <property type="match status" value="1"/>
</dbReference>
<proteinExistence type="predicted"/>
<name>A0A645CVU8_9ZZZZ</name>
<dbReference type="Gene3D" id="1.20.1530.20">
    <property type="match status" value="1"/>
</dbReference>
<dbReference type="PANTHER" id="PTHR43021">
    <property type="entry name" value="NA(+)/H(+) ANTIPORTER-RELATED"/>
    <property type="match status" value="1"/>
</dbReference>
<evidence type="ECO:0000313" key="2">
    <source>
        <dbReference type="EMBL" id="MPM81256.1"/>
    </source>
</evidence>
<keyword evidence="1" id="KW-1133">Transmembrane helix</keyword>
<sequence length="72" mass="7662">MHVLYYIAIVILAGILMSKIVRKMKLPNVTGYILAGIIIGPSVGRLMPKDVVSSLSIVSEVALGFIAYSIGS</sequence>
<dbReference type="EMBL" id="VSSQ01030652">
    <property type="protein sequence ID" value="MPM81256.1"/>
    <property type="molecule type" value="Genomic_DNA"/>
</dbReference>